<evidence type="ECO:0000256" key="1">
    <source>
        <dbReference type="SAM" id="Phobius"/>
    </source>
</evidence>
<organism evidence="2 3">
    <name type="scientific">Citricoccus muralis</name>
    <dbReference type="NCBI Taxonomy" id="169134"/>
    <lineage>
        <taxon>Bacteria</taxon>
        <taxon>Bacillati</taxon>
        <taxon>Actinomycetota</taxon>
        <taxon>Actinomycetes</taxon>
        <taxon>Micrococcales</taxon>
        <taxon>Micrococcaceae</taxon>
        <taxon>Citricoccus</taxon>
    </lineage>
</organism>
<dbReference type="Pfam" id="PF04286">
    <property type="entry name" value="DUF445"/>
    <property type="match status" value="1"/>
</dbReference>
<dbReference type="RefSeq" id="WP_278157952.1">
    <property type="nucleotide sequence ID" value="NZ_CP121252.1"/>
</dbReference>
<keyword evidence="3" id="KW-1185">Reference proteome</keyword>
<dbReference type="PANTHER" id="PTHR38442">
    <property type="entry name" value="INNER MEMBRANE PROTEIN-RELATED"/>
    <property type="match status" value="1"/>
</dbReference>
<proteinExistence type="predicted"/>
<keyword evidence="1" id="KW-0812">Transmembrane</keyword>
<gene>
    <name evidence="2" type="ORF">P8192_01580</name>
</gene>
<sequence>MTLTPASPATGSPAPALASGAAVTDEQRAAALKRMKLVATSVLVVLAVIFVIAFIYEDRYPWLGYVRAGAEGGMVGALADWFAVTALFRHPMGLPIPHTAIIPRKKDQLGESLGSFFQQNFLESEVMDERLSSLRLAEKVGGWLSTEENSTRVGAEAAQAASGVLRATDDDVVQDVISTLVRDHVVAPEWSPTLSALLQNVIDAGHHRPAFELALDRATDWVRANQDLFISAVRSRSPQWIPDVVDRKLGERIHTEALNYLRAVKRDEHHELRRSVDTWLHGFAADLTDDTDLRAKVEKLKVSLFNDPRLAELASQAWATAKAGLLEQLASPTSDLHHALVSAIRDLGVRLQTDAQLAERVDTMVQQAAHWAANNYGPVLVDIIGETIHRWDGKQAARTIELFAGRDLQFIRINGSIVGALAGVTIYTLAHLLLG</sequence>
<evidence type="ECO:0000313" key="3">
    <source>
        <dbReference type="Proteomes" id="UP001219037"/>
    </source>
</evidence>
<dbReference type="Proteomes" id="UP001219037">
    <property type="component" value="Chromosome"/>
</dbReference>
<dbReference type="InterPro" id="IPR007383">
    <property type="entry name" value="DUF445"/>
</dbReference>
<feature type="transmembrane region" description="Helical" evidence="1">
    <location>
        <begin position="413"/>
        <end position="434"/>
    </location>
</feature>
<evidence type="ECO:0000313" key="2">
    <source>
        <dbReference type="EMBL" id="WFP16847.1"/>
    </source>
</evidence>
<protein>
    <submittedName>
        <fullName evidence="2">DUF445 domain-containing protein</fullName>
    </submittedName>
</protein>
<reference evidence="2 3" key="1">
    <citation type="submission" date="2023-04" db="EMBL/GenBank/DDBJ databases">
        <title>Funneling lignin-derived compounds into biodiesel using alkali-halophilic Citricoccus sp. P2.</title>
        <authorList>
            <person name="Luo C.-B."/>
        </authorList>
    </citation>
    <scope>NUCLEOTIDE SEQUENCE [LARGE SCALE GENOMIC DNA]</scope>
    <source>
        <strain evidence="2 3">P2</strain>
    </source>
</reference>
<accession>A0ABY8H8B1</accession>
<dbReference type="EMBL" id="CP121252">
    <property type="protein sequence ID" value="WFP16847.1"/>
    <property type="molecule type" value="Genomic_DNA"/>
</dbReference>
<keyword evidence="1" id="KW-0472">Membrane</keyword>
<dbReference type="PANTHER" id="PTHR38442:SF1">
    <property type="entry name" value="INNER MEMBRANE PROTEIN"/>
    <property type="match status" value="1"/>
</dbReference>
<name>A0ABY8H8B1_9MICC</name>
<keyword evidence="1" id="KW-1133">Transmembrane helix</keyword>
<feature type="transmembrane region" description="Helical" evidence="1">
    <location>
        <begin position="37"/>
        <end position="56"/>
    </location>
</feature>